<name>A0A9N9JPI8_9GLOM</name>
<gene>
    <name evidence="1" type="ORF">CPELLU_LOCUS16711</name>
</gene>
<evidence type="ECO:0000313" key="1">
    <source>
        <dbReference type="EMBL" id="CAG8786379.1"/>
    </source>
</evidence>
<proteinExistence type="predicted"/>
<sequence>MPSEAKDLVQQFEETYVLGKVHSTMENNHIFCTAPLFSPQLWSVFDSLEIGIPRTSNTVEGWHNRCATLIGRQHVGLYTFIQEIQREQQQIEAQIEHIFHGEQHTKQKKHLAEKEKRITTIINDLNNCSLIEFLTRIAHNLSL</sequence>
<dbReference type="AlphaFoldDB" id="A0A9N9JPI8"/>
<dbReference type="EMBL" id="CAJVQA010025542">
    <property type="protein sequence ID" value="CAG8786379.1"/>
    <property type="molecule type" value="Genomic_DNA"/>
</dbReference>
<organism evidence="1 2">
    <name type="scientific">Cetraspora pellucida</name>
    <dbReference type="NCBI Taxonomy" id="1433469"/>
    <lineage>
        <taxon>Eukaryota</taxon>
        <taxon>Fungi</taxon>
        <taxon>Fungi incertae sedis</taxon>
        <taxon>Mucoromycota</taxon>
        <taxon>Glomeromycotina</taxon>
        <taxon>Glomeromycetes</taxon>
        <taxon>Diversisporales</taxon>
        <taxon>Gigasporaceae</taxon>
        <taxon>Cetraspora</taxon>
    </lineage>
</organism>
<reference evidence="1" key="1">
    <citation type="submission" date="2021-06" db="EMBL/GenBank/DDBJ databases">
        <authorList>
            <person name="Kallberg Y."/>
            <person name="Tangrot J."/>
            <person name="Rosling A."/>
        </authorList>
    </citation>
    <scope>NUCLEOTIDE SEQUENCE</scope>
    <source>
        <strain evidence="1">FL966</strain>
    </source>
</reference>
<protein>
    <submittedName>
        <fullName evidence="1">1499_t:CDS:1</fullName>
    </submittedName>
</protein>
<accession>A0A9N9JPI8</accession>
<evidence type="ECO:0000313" key="2">
    <source>
        <dbReference type="Proteomes" id="UP000789759"/>
    </source>
</evidence>
<comment type="caution">
    <text evidence="1">The sequence shown here is derived from an EMBL/GenBank/DDBJ whole genome shotgun (WGS) entry which is preliminary data.</text>
</comment>
<dbReference type="Proteomes" id="UP000789759">
    <property type="component" value="Unassembled WGS sequence"/>
</dbReference>
<keyword evidence="2" id="KW-1185">Reference proteome</keyword>
<dbReference type="OrthoDB" id="2363015at2759"/>